<dbReference type="PROSITE" id="PS50975">
    <property type="entry name" value="ATP_GRASP"/>
    <property type="match status" value="1"/>
</dbReference>
<dbReference type="Pfam" id="PF21360">
    <property type="entry name" value="PylC-like_N"/>
    <property type="match status" value="1"/>
</dbReference>
<keyword evidence="3 4" id="KW-0067">ATP-binding</keyword>
<evidence type="ECO:0000256" key="4">
    <source>
        <dbReference type="PROSITE-ProRule" id="PRU00409"/>
    </source>
</evidence>
<dbReference type="PANTHER" id="PTHR43585">
    <property type="entry name" value="FUMIPYRROLE BIOSYNTHESIS PROTEIN C"/>
    <property type="match status" value="1"/>
</dbReference>
<accession>A0ABY8LEI3</accession>
<proteinExistence type="predicted"/>
<evidence type="ECO:0000256" key="1">
    <source>
        <dbReference type="ARBA" id="ARBA00022598"/>
    </source>
</evidence>
<dbReference type="RefSeq" id="WP_279965471.1">
    <property type="nucleotide sequence ID" value="NZ_CP122537.1"/>
</dbReference>
<dbReference type="InterPro" id="IPR013815">
    <property type="entry name" value="ATP_grasp_subdomain_1"/>
</dbReference>
<dbReference type="PANTHER" id="PTHR43585:SF2">
    <property type="entry name" value="ATP-GRASP ENZYME FSQD"/>
    <property type="match status" value="1"/>
</dbReference>
<sequence length="344" mass="37202">MVTVLVTGAGGGVGQGVIKSLRLIPDLPLRIIGADMSAKAAGLYACDAAHLVERSDAPGYLDSLARIFAAEDVDYYLPGTDVELSLCAARKAEIKDRFGVTVVVNPASVVRIADDKAETAAFLASEGLPHPATMTLAQARATPDLRFPVIVKPAIGFRSIGVERAESHDDLLRYPGPPDGIIVQELVGDDSTEYTCTIVGHGGTLSPVLALRRDLRSGDTYRAYPERHPQIDAYVADVAARLGIDGSCNFQLRLDRDGVPKLFEINARFSGTTPLCAQLGFNPVEFYLKRDLGLAYEPRIAWDRAILRFWSEAVLPLEALSELERAGTLTPDPAPQFNLFGRRT</sequence>
<keyword evidence="7" id="KW-1185">Reference proteome</keyword>
<dbReference type="Gene3D" id="3.30.470.20">
    <property type="entry name" value="ATP-grasp fold, B domain"/>
    <property type="match status" value="1"/>
</dbReference>
<keyword evidence="2 4" id="KW-0547">Nucleotide-binding</keyword>
<dbReference type="InterPro" id="IPR048764">
    <property type="entry name" value="PylC_N"/>
</dbReference>
<protein>
    <submittedName>
        <fullName evidence="6">ATP-grasp domain-containing protein</fullName>
    </submittedName>
</protein>
<keyword evidence="1" id="KW-0436">Ligase</keyword>
<dbReference type="Gene3D" id="3.30.1490.20">
    <property type="entry name" value="ATP-grasp fold, A domain"/>
    <property type="match status" value="1"/>
</dbReference>
<dbReference type="EMBL" id="CP122537">
    <property type="protein sequence ID" value="WGH78720.1"/>
    <property type="molecule type" value="Genomic_DNA"/>
</dbReference>
<evidence type="ECO:0000256" key="2">
    <source>
        <dbReference type="ARBA" id="ARBA00022741"/>
    </source>
</evidence>
<dbReference type="InterPro" id="IPR011761">
    <property type="entry name" value="ATP-grasp"/>
</dbReference>
<name>A0ABY8LEI3_9RHOB</name>
<organism evidence="6 7">
    <name type="scientific">Jannaschia ovalis</name>
    <dbReference type="NCBI Taxonomy" id="3038773"/>
    <lineage>
        <taxon>Bacteria</taxon>
        <taxon>Pseudomonadati</taxon>
        <taxon>Pseudomonadota</taxon>
        <taxon>Alphaproteobacteria</taxon>
        <taxon>Rhodobacterales</taxon>
        <taxon>Roseobacteraceae</taxon>
        <taxon>Jannaschia</taxon>
    </lineage>
</organism>
<dbReference type="SUPFAM" id="SSF56059">
    <property type="entry name" value="Glutathione synthetase ATP-binding domain-like"/>
    <property type="match status" value="1"/>
</dbReference>
<dbReference type="Gene3D" id="3.40.50.20">
    <property type="match status" value="1"/>
</dbReference>
<reference evidence="6 7" key="1">
    <citation type="submission" date="2023-04" db="EMBL/GenBank/DDBJ databases">
        <title>Jannaschia ovalis sp. nov., a marine bacterium isolated from sea tidal flat.</title>
        <authorList>
            <person name="Kwon D.Y."/>
            <person name="Kim J.-J."/>
        </authorList>
    </citation>
    <scope>NUCLEOTIDE SEQUENCE [LARGE SCALE GENOMIC DNA]</scope>
    <source>
        <strain evidence="6 7">GRR-S6-38</strain>
    </source>
</reference>
<feature type="domain" description="ATP-grasp" evidence="5">
    <location>
        <begin position="120"/>
        <end position="292"/>
    </location>
</feature>
<evidence type="ECO:0000313" key="6">
    <source>
        <dbReference type="EMBL" id="WGH78720.1"/>
    </source>
</evidence>
<evidence type="ECO:0000256" key="3">
    <source>
        <dbReference type="ARBA" id="ARBA00022840"/>
    </source>
</evidence>
<dbReference type="SUPFAM" id="SSF51735">
    <property type="entry name" value="NAD(P)-binding Rossmann-fold domains"/>
    <property type="match status" value="1"/>
</dbReference>
<dbReference type="NCBIfam" id="NF009402">
    <property type="entry name" value="PRK12767.1-1"/>
    <property type="match status" value="1"/>
</dbReference>
<dbReference type="Proteomes" id="UP001243420">
    <property type="component" value="Chromosome"/>
</dbReference>
<evidence type="ECO:0000313" key="7">
    <source>
        <dbReference type="Proteomes" id="UP001243420"/>
    </source>
</evidence>
<dbReference type="Pfam" id="PF15632">
    <property type="entry name" value="ATPgrasp_Ter"/>
    <property type="match status" value="1"/>
</dbReference>
<gene>
    <name evidence="6" type="ORF">P8627_00210</name>
</gene>
<dbReference type="InterPro" id="IPR052032">
    <property type="entry name" value="ATP-dep_AA_Ligase"/>
</dbReference>
<evidence type="ECO:0000259" key="5">
    <source>
        <dbReference type="PROSITE" id="PS50975"/>
    </source>
</evidence>
<dbReference type="InterPro" id="IPR036291">
    <property type="entry name" value="NAD(P)-bd_dom_sf"/>
</dbReference>